<protein>
    <recommendedName>
        <fullName evidence="3">RING-type domain-containing protein</fullName>
    </recommendedName>
</protein>
<name>A0A8H3Z497_VENIN</name>
<dbReference type="Proteomes" id="UP000447873">
    <property type="component" value="Unassembled WGS sequence"/>
</dbReference>
<dbReference type="AlphaFoldDB" id="A0A8H3Z497"/>
<sequence length="348" mass="38790">MTDVFFAFAGTGWIFSSQYLSRTIHAGLPEEVNEILNRHDFGSCQNLSTNEFGGWFMACQDVHRRALNLKSETLDWQFPEFQSWLSEHNVQNTKLVMCGNAYVGWNTNGRFIWHGVDDSVPHLLRAKGQLKNMALGLEGAYVALWEDGTCDWKGLERYSGLNELLDGSAVNEIEFVALNPIKAGEFFLLYSNKRAAFVVNHLHGENIRQAVQECNIDIIIDDAAECAITLAVIDNDASTWSDDDSTPTSSPPSDYQDAVSHQIPPAPNTSSREERDEPPECPICTEDLGRDGPRNMLAGCESCAQMFHGRCVGEWLKSLKAGKMGSRCPHCREAMSVEFTDEVLAMLV</sequence>
<dbReference type="InterPro" id="IPR001841">
    <property type="entry name" value="Znf_RING"/>
</dbReference>
<organism evidence="4 5">
    <name type="scientific">Venturia inaequalis</name>
    <name type="common">Apple scab fungus</name>
    <dbReference type="NCBI Taxonomy" id="5025"/>
    <lineage>
        <taxon>Eukaryota</taxon>
        <taxon>Fungi</taxon>
        <taxon>Dikarya</taxon>
        <taxon>Ascomycota</taxon>
        <taxon>Pezizomycotina</taxon>
        <taxon>Dothideomycetes</taxon>
        <taxon>Pleosporomycetidae</taxon>
        <taxon>Venturiales</taxon>
        <taxon>Venturiaceae</taxon>
        <taxon>Venturia</taxon>
    </lineage>
</organism>
<accession>A0A8H3Z497</accession>
<keyword evidence="1" id="KW-0863">Zinc-finger</keyword>
<dbReference type="SMART" id="SM01197">
    <property type="entry name" value="FANCL_C"/>
    <property type="match status" value="1"/>
</dbReference>
<dbReference type="Gene3D" id="3.30.40.10">
    <property type="entry name" value="Zinc/RING finger domain, C3HC4 (zinc finger)"/>
    <property type="match status" value="1"/>
</dbReference>
<dbReference type="EMBL" id="WNWS01000108">
    <property type="protein sequence ID" value="KAE9980112.1"/>
    <property type="molecule type" value="Genomic_DNA"/>
</dbReference>
<dbReference type="OrthoDB" id="3893497at2759"/>
<evidence type="ECO:0000256" key="1">
    <source>
        <dbReference type="PROSITE-ProRule" id="PRU00175"/>
    </source>
</evidence>
<dbReference type="InterPro" id="IPR013083">
    <property type="entry name" value="Znf_RING/FYVE/PHD"/>
</dbReference>
<comment type="caution">
    <text evidence="4">The sequence shown here is derived from an EMBL/GenBank/DDBJ whole genome shotgun (WGS) entry which is preliminary data.</text>
</comment>
<keyword evidence="1" id="KW-0862">Zinc</keyword>
<evidence type="ECO:0000256" key="2">
    <source>
        <dbReference type="SAM" id="MobiDB-lite"/>
    </source>
</evidence>
<dbReference type="SUPFAM" id="SSF57850">
    <property type="entry name" value="RING/U-box"/>
    <property type="match status" value="1"/>
</dbReference>
<feature type="region of interest" description="Disordered" evidence="2">
    <location>
        <begin position="239"/>
        <end position="287"/>
    </location>
</feature>
<feature type="compositionally biased region" description="Low complexity" evidence="2">
    <location>
        <begin position="239"/>
        <end position="254"/>
    </location>
</feature>
<dbReference type="PROSITE" id="PS50089">
    <property type="entry name" value="ZF_RING_2"/>
    <property type="match status" value="1"/>
</dbReference>
<proteinExistence type="predicted"/>
<dbReference type="GO" id="GO:0008270">
    <property type="term" value="F:zinc ion binding"/>
    <property type="evidence" value="ECO:0007669"/>
    <property type="project" value="UniProtKB-KW"/>
</dbReference>
<dbReference type="Pfam" id="PF13639">
    <property type="entry name" value="zf-RING_2"/>
    <property type="match status" value="1"/>
</dbReference>
<gene>
    <name evidence="4" type="ORF">EG328_000477</name>
</gene>
<feature type="domain" description="RING-type" evidence="3">
    <location>
        <begin position="281"/>
        <end position="332"/>
    </location>
</feature>
<evidence type="ECO:0000259" key="3">
    <source>
        <dbReference type="PROSITE" id="PS50089"/>
    </source>
</evidence>
<reference evidence="4 5" key="1">
    <citation type="submission" date="2018-12" db="EMBL/GenBank/DDBJ databases">
        <title>Venturia inaequalis Genome Resource.</title>
        <authorList>
            <person name="Lichtner F.J."/>
        </authorList>
    </citation>
    <scope>NUCLEOTIDE SEQUENCE [LARGE SCALE GENOMIC DNA]</scope>
    <source>
        <strain evidence="4 5">120213</strain>
    </source>
</reference>
<keyword evidence="1" id="KW-0479">Metal-binding</keyword>
<evidence type="ECO:0000313" key="4">
    <source>
        <dbReference type="EMBL" id="KAE9980112.1"/>
    </source>
</evidence>
<evidence type="ECO:0000313" key="5">
    <source>
        <dbReference type="Proteomes" id="UP000447873"/>
    </source>
</evidence>